<evidence type="ECO:0000313" key="3">
    <source>
        <dbReference type="Proteomes" id="UP000774326"/>
    </source>
</evidence>
<dbReference type="AlphaFoldDB" id="A0A9P8PM02"/>
<comment type="caution">
    <text evidence="2">The sequence shown here is derived from an EMBL/GenBank/DDBJ whole genome shotgun (WGS) entry which is preliminary data.</text>
</comment>
<reference evidence="2" key="2">
    <citation type="submission" date="2021-01" db="EMBL/GenBank/DDBJ databases">
        <authorList>
            <person name="Schikora-Tamarit M.A."/>
        </authorList>
    </citation>
    <scope>NUCLEOTIDE SEQUENCE</scope>
    <source>
        <strain evidence="2">CBS2887</strain>
    </source>
</reference>
<reference evidence="2" key="1">
    <citation type="journal article" date="2021" name="Open Biol.">
        <title>Shared evolutionary footprints suggest mitochondrial oxidative damage underlies multiple complex I losses in fungi.</title>
        <authorList>
            <person name="Schikora-Tamarit M.A."/>
            <person name="Marcet-Houben M."/>
            <person name="Nosek J."/>
            <person name="Gabaldon T."/>
        </authorList>
    </citation>
    <scope>NUCLEOTIDE SEQUENCE</scope>
    <source>
        <strain evidence="2">CBS2887</strain>
    </source>
</reference>
<sequence>MVLLILFNLVNIIFLISSLSSSDKIRWYKKTSSRTSMDSMSSASWKILLNRCPSSFLLTMVFTIEFKRLDWTFGSNSLKLSAYSAIWSSKFSTLNSPNDQMKLPMASESVRF</sequence>
<feature type="signal peptide" evidence="1">
    <location>
        <begin position="1"/>
        <end position="18"/>
    </location>
</feature>
<proteinExistence type="predicted"/>
<gene>
    <name evidence="2" type="ORF">WICPIJ_009501</name>
</gene>
<evidence type="ECO:0000313" key="2">
    <source>
        <dbReference type="EMBL" id="KAH3674713.1"/>
    </source>
</evidence>
<dbReference type="Proteomes" id="UP000774326">
    <property type="component" value="Unassembled WGS sequence"/>
</dbReference>
<keyword evidence="3" id="KW-1185">Reference proteome</keyword>
<accession>A0A9P8PM02</accession>
<evidence type="ECO:0008006" key="4">
    <source>
        <dbReference type="Google" id="ProtNLM"/>
    </source>
</evidence>
<feature type="chain" id="PRO_5040455444" description="Secreted protein" evidence="1">
    <location>
        <begin position="19"/>
        <end position="112"/>
    </location>
</feature>
<name>A0A9P8PM02_WICPI</name>
<organism evidence="2 3">
    <name type="scientific">Wickerhamomyces pijperi</name>
    <name type="common">Yeast</name>
    <name type="synonym">Pichia pijperi</name>
    <dbReference type="NCBI Taxonomy" id="599730"/>
    <lineage>
        <taxon>Eukaryota</taxon>
        <taxon>Fungi</taxon>
        <taxon>Dikarya</taxon>
        <taxon>Ascomycota</taxon>
        <taxon>Saccharomycotina</taxon>
        <taxon>Saccharomycetes</taxon>
        <taxon>Phaffomycetales</taxon>
        <taxon>Wickerhamomycetaceae</taxon>
        <taxon>Wickerhamomyces</taxon>
    </lineage>
</organism>
<protein>
    <recommendedName>
        <fullName evidence="4">Secreted protein</fullName>
    </recommendedName>
</protein>
<dbReference type="EMBL" id="JAEUBG010005485">
    <property type="protein sequence ID" value="KAH3674713.1"/>
    <property type="molecule type" value="Genomic_DNA"/>
</dbReference>
<keyword evidence="1" id="KW-0732">Signal</keyword>
<evidence type="ECO:0000256" key="1">
    <source>
        <dbReference type="SAM" id="SignalP"/>
    </source>
</evidence>